<evidence type="ECO:0000313" key="2">
    <source>
        <dbReference type="EMBL" id="KAK3250025.1"/>
    </source>
</evidence>
<dbReference type="EMBL" id="LGRX02026954">
    <property type="protein sequence ID" value="KAK3250025.1"/>
    <property type="molecule type" value="Genomic_DNA"/>
</dbReference>
<keyword evidence="3" id="KW-1185">Reference proteome</keyword>
<evidence type="ECO:0000256" key="1">
    <source>
        <dbReference type="SAM" id="MobiDB-lite"/>
    </source>
</evidence>
<evidence type="ECO:0000313" key="3">
    <source>
        <dbReference type="Proteomes" id="UP001190700"/>
    </source>
</evidence>
<name>A0AAE0C9K7_9CHLO</name>
<reference evidence="2 3" key="1">
    <citation type="journal article" date="2015" name="Genome Biol. Evol.">
        <title>Comparative Genomics of a Bacterivorous Green Alga Reveals Evolutionary Causalities and Consequences of Phago-Mixotrophic Mode of Nutrition.</title>
        <authorList>
            <person name="Burns J.A."/>
            <person name="Paasch A."/>
            <person name="Narechania A."/>
            <person name="Kim E."/>
        </authorList>
    </citation>
    <scope>NUCLEOTIDE SEQUENCE [LARGE SCALE GENOMIC DNA]</scope>
    <source>
        <strain evidence="2 3">PLY_AMNH</strain>
    </source>
</reference>
<proteinExistence type="predicted"/>
<organism evidence="2 3">
    <name type="scientific">Cymbomonas tetramitiformis</name>
    <dbReference type="NCBI Taxonomy" id="36881"/>
    <lineage>
        <taxon>Eukaryota</taxon>
        <taxon>Viridiplantae</taxon>
        <taxon>Chlorophyta</taxon>
        <taxon>Pyramimonadophyceae</taxon>
        <taxon>Pyramimonadales</taxon>
        <taxon>Pyramimonadaceae</taxon>
        <taxon>Cymbomonas</taxon>
    </lineage>
</organism>
<accession>A0AAE0C9K7</accession>
<dbReference type="Proteomes" id="UP001190700">
    <property type="component" value="Unassembled WGS sequence"/>
</dbReference>
<dbReference type="AlphaFoldDB" id="A0AAE0C9K7"/>
<feature type="region of interest" description="Disordered" evidence="1">
    <location>
        <begin position="38"/>
        <end position="71"/>
    </location>
</feature>
<gene>
    <name evidence="2" type="ORF">CYMTET_40577</name>
</gene>
<sequence>MVDHSQLKRLQSEVEALQKYPSGEVTGTLMRMEAEVGRPPGAMEPVGAPAGRAARQARAGAHGTKLGEAHA</sequence>
<feature type="compositionally biased region" description="Low complexity" evidence="1">
    <location>
        <begin position="47"/>
        <end position="61"/>
    </location>
</feature>
<comment type="caution">
    <text evidence="2">The sequence shown here is derived from an EMBL/GenBank/DDBJ whole genome shotgun (WGS) entry which is preliminary data.</text>
</comment>
<protein>
    <submittedName>
        <fullName evidence="2">Uncharacterized protein</fullName>
    </submittedName>
</protein>